<keyword evidence="2" id="KW-1185">Reference proteome</keyword>
<sequence>MEPLSYNLQNVRLNFIKMKVIKKWSFQVGQITLENENRETLKFSESMNYSYEHHSYWGQGNGMLKGLNTSITLRNKTRLPNINWGIKMQILQNDIYRFDVMLQPYTAMEVSLWTDYIEYEVPFMGQLFSNYADGAVFKPRLINGIQRESKLVGIRHDSRQVNLDVSQSLMNKASIPETAHTRLKDIVNNKSFINNQTYSKMKMQHDFIEGSAIKDNFQENQETLLYHFD</sequence>
<evidence type="ECO:0000313" key="2">
    <source>
        <dbReference type="Proteomes" id="UP001627154"/>
    </source>
</evidence>
<accession>A0ABD2WAS3</accession>
<dbReference type="EMBL" id="JBJJXI010000122">
    <property type="protein sequence ID" value="KAL3390006.1"/>
    <property type="molecule type" value="Genomic_DNA"/>
</dbReference>
<reference evidence="1 2" key="1">
    <citation type="journal article" date="2024" name="bioRxiv">
        <title>A reference genome for Trichogramma kaykai: A tiny desert-dwelling parasitoid wasp with competing sex-ratio distorters.</title>
        <authorList>
            <person name="Culotta J."/>
            <person name="Lindsey A.R."/>
        </authorList>
    </citation>
    <scope>NUCLEOTIDE SEQUENCE [LARGE SCALE GENOMIC DNA]</scope>
    <source>
        <strain evidence="1 2">KSX58</strain>
    </source>
</reference>
<dbReference type="Proteomes" id="UP001627154">
    <property type="component" value="Unassembled WGS sequence"/>
</dbReference>
<comment type="caution">
    <text evidence="1">The sequence shown here is derived from an EMBL/GenBank/DDBJ whole genome shotgun (WGS) entry which is preliminary data.</text>
</comment>
<evidence type="ECO:0008006" key="3">
    <source>
        <dbReference type="Google" id="ProtNLM"/>
    </source>
</evidence>
<name>A0ABD2WAS3_9HYME</name>
<organism evidence="1 2">
    <name type="scientific">Trichogramma kaykai</name>
    <dbReference type="NCBI Taxonomy" id="54128"/>
    <lineage>
        <taxon>Eukaryota</taxon>
        <taxon>Metazoa</taxon>
        <taxon>Ecdysozoa</taxon>
        <taxon>Arthropoda</taxon>
        <taxon>Hexapoda</taxon>
        <taxon>Insecta</taxon>
        <taxon>Pterygota</taxon>
        <taxon>Neoptera</taxon>
        <taxon>Endopterygota</taxon>
        <taxon>Hymenoptera</taxon>
        <taxon>Apocrita</taxon>
        <taxon>Proctotrupomorpha</taxon>
        <taxon>Chalcidoidea</taxon>
        <taxon>Trichogrammatidae</taxon>
        <taxon>Trichogramma</taxon>
    </lineage>
</organism>
<evidence type="ECO:0000313" key="1">
    <source>
        <dbReference type="EMBL" id="KAL3390006.1"/>
    </source>
</evidence>
<protein>
    <recommendedName>
        <fullName evidence="3">Vitellinogen open beta-sheet domain-containing protein</fullName>
    </recommendedName>
</protein>
<proteinExistence type="predicted"/>
<dbReference type="AlphaFoldDB" id="A0ABD2WAS3"/>
<gene>
    <name evidence="1" type="ORF">TKK_015349</name>
</gene>